<accession>A0AAD0P700</accession>
<evidence type="ECO:0000313" key="1">
    <source>
        <dbReference type="EMBL" id="AWV47064.1"/>
    </source>
</evidence>
<sequence>MREPGNSNLRKTGKLGKWCQMNSSSSEIESDLSEMLKFGGHMPGILDIKPPVQSIKPGIKLIKPGIKLIKSFGKLAIIFGK</sequence>
<dbReference type="AlphaFoldDB" id="A0AAD0P700"/>
<organism evidence="1 2">
    <name type="scientific">Mycobacterium leprae</name>
    <dbReference type="NCBI Taxonomy" id="1769"/>
    <lineage>
        <taxon>Bacteria</taxon>
        <taxon>Bacillati</taxon>
        <taxon>Actinomycetota</taxon>
        <taxon>Actinomycetes</taxon>
        <taxon>Mycobacteriales</taxon>
        <taxon>Mycobacteriaceae</taxon>
        <taxon>Mycobacterium</taxon>
    </lineage>
</organism>
<dbReference type="EMBL" id="CP029543">
    <property type="protein sequence ID" value="AWV47064.1"/>
    <property type="molecule type" value="Genomic_DNA"/>
</dbReference>
<gene>
    <name evidence="1" type="ORF">DIJ64_00275</name>
</gene>
<evidence type="ECO:0000313" key="2">
    <source>
        <dbReference type="Proteomes" id="UP000249682"/>
    </source>
</evidence>
<name>A0AAD0P700_MYCLR</name>
<protein>
    <submittedName>
        <fullName evidence="1">Uncharacterized protein</fullName>
    </submittedName>
</protein>
<proteinExistence type="predicted"/>
<dbReference type="Proteomes" id="UP000249682">
    <property type="component" value="Chromosome"/>
</dbReference>
<reference evidence="1 2" key="1">
    <citation type="submission" date="2018-05" db="EMBL/GenBank/DDBJ databases">
        <title>Evolution of small genomes with special reference to Mycobacterium leprae.</title>
        <authorList>
            <person name="Mohanty P.S."/>
            <person name="Bansal A.K."/>
            <person name="Gupta U.D."/>
            <person name="Naaz F."/>
            <person name="Dwivedi V.D."/>
            <person name="Singh H."/>
            <person name="Gupta G."/>
            <person name="Sharma S."/>
            <person name="Arora M."/>
        </authorList>
    </citation>
    <scope>NUCLEOTIDE SEQUENCE [LARGE SCALE GENOMIC DNA]</scope>
    <source>
        <strain evidence="1 2">MRHRU-235-G</strain>
    </source>
</reference>